<evidence type="ECO:0000313" key="4">
    <source>
        <dbReference type="Proteomes" id="UP000030146"/>
    </source>
</evidence>
<comment type="subcellular location">
    <subcellularLocation>
        <location evidence="2">Cytoplasm</location>
    </subcellularLocation>
</comment>
<dbReference type="FunFam" id="3.20.20.380:FF:000001">
    <property type="entry name" value="Copper homeostasis protein CutC"/>
    <property type="match status" value="1"/>
</dbReference>
<evidence type="ECO:0000313" key="3">
    <source>
        <dbReference type="EMBL" id="KGN89095.1"/>
    </source>
</evidence>
<dbReference type="GO" id="GO:0005507">
    <property type="term" value="F:copper ion binding"/>
    <property type="evidence" value="ECO:0007669"/>
    <property type="project" value="TreeGrafter"/>
</dbReference>
<dbReference type="Pfam" id="PF03932">
    <property type="entry name" value="CutC"/>
    <property type="match status" value="1"/>
</dbReference>
<dbReference type="Gene3D" id="3.20.20.380">
    <property type="entry name" value="Copper homeostasis (CutC) domain"/>
    <property type="match status" value="1"/>
</dbReference>
<dbReference type="GeneID" id="57239958"/>
<dbReference type="HAMAP" id="MF_00795">
    <property type="entry name" value="CutC"/>
    <property type="match status" value="1"/>
</dbReference>
<name>A0A099WU17_9PORP</name>
<dbReference type="AlphaFoldDB" id="A0A099WU17"/>
<dbReference type="EMBL" id="JRAK01000066">
    <property type="protein sequence ID" value="KGN89095.1"/>
    <property type="molecule type" value="Genomic_DNA"/>
</dbReference>
<dbReference type="PATRIC" id="fig|111105.18.peg.2030"/>
<dbReference type="PANTHER" id="PTHR12598:SF0">
    <property type="entry name" value="COPPER HOMEOSTASIS PROTEIN CUTC HOMOLOG"/>
    <property type="match status" value="1"/>
</dbReference>
<comment type="similarity">
    <text evidence="1 2">Belongs to the CutC family.</text>
</comment>
<sequence>MAMQLEICANSAASCRQAELGGATRVELCAGIPEGGTTPSAGEMAVARSLIAIPIHVIIRPRAGDFVYSSEEIEAMCYDIRVARSLGMEGVVFGCLTPEGDYDEEANSRLLKEAQGMQLTFHRAFDVCAAPFEMLEKLIAAGFHRVLTSGCAPTALEGKDMIGALNRQAAGRIGIMAGCGIRLGNIEALARHTGITQFHSSLRHDIPSSMRFRRPEVSMGGMVKIDEYSRPETSADMVRQAVEILHGI</sequence>
<keyword evidence="2" id="KW-0963">Cytoplasm</keyword>
<dbReference type="PANTHER" id="PTHR12598">
    <property type="entry name" value="COPPER HOMEOSTASIS PROTEIN CUTC"/>
    <property type="match status" value="1"/>
</dbReference>
<dbReference type="InterPro" id="IPR005627">
    <property type="entry name" value="CutC-like"/>
</dbReference>
<comment type="caution">
    <text evidence="2">Once thought to be involved in copper homeostasis, experiments in E.coli have shown this is not the case.</text>
</comment>
<reference evidence="3 4" key="1">
    <citation type="submission" date="2014-08" db="EMBL/GenBank/DDBJ databases">
        <title>Porphyromonas gulae strain:COT-052_OH3439 Genome sequencing.</title>
        <authorList>
            <person name="Wallis C."/>
            <person name="Deusch O."/>
            <person name="O'Flynn C."/>
            <person name="Davis I."/>
            <person name="Jospin G."/>
            <person name="Darling A.E."/>
            <person name="Coil D.A."/>
            <person name="Alexiev A."/>
            <person name="Horsfall A."/>
            <person name="Kirkwood N."/>
            <person name="Harris S."/>
            <person name="Eisen J.A."/>
        </authorList>
    </citation>
    <scope>NUCLEOTIDE SEQUENCE [LARGE SCALE GENOMIC DNA]</scope>
    <source>
        <strain evidence="4">COT-052 OH3439</strain>
    </source>
</reference>
<keyword evidence="4" id="KW-1185">Reference proteome</keyword>
<dbReference type="RefSeq" id="WP_039419087.1">
    <property type="nucleotide sequence ID" value="NZ_JRAK01000066.1"/>
</dbReference>
<evidence type="ECO:0000256" key="2">
    <source>
        <dbReference type="HAMAP-Rule" id="MF_00795"/>
    </source>
</evidence>
<proteinExistence type="inferred from homology"/>
<dbReference type="GO" id="GO:0005737">
    <property type="term" value="C:cytoplasm"/>
    <property type="evidence" value="ECO:0007669"/>
    <property type="project" value="UniProtKB-SubCell"/>
</dbReference>
<dbReference type="Proteomes" id="UP000030146">
    <property type="component" value="Unassembled WGS sequence"/>
</dbReference>
<evidence type="ECO:0000256" key="1">
    <source>
        <dbReference type="ARBA" id="ARBA00007768"/>
    </source>
</evidence>
<accession>A0A099WU17</accession>
<dbReference type="InterPro" id="IPR036822">
    <property type="entry name" value="CutC-like_dom_sf"/>
</dbReference>
<gene>
    <name evidence="2" type="primary">cutC</name>
    <name evidence="3" type="ORF">HR15_04385</name>
</gene>
<organism evidence="3 4">
    <name type="scientific">Porphyromonas gulae</name>
    <dbReference type="NCBI Taxonomy" id="111105"/>
    <lineage>
        <taxon>Bacteria</taxon>
        <taxon>Pseudomonadati</taxon>
        <taxon>Bacteroidota</taxon>
        <taxon>Bacteroidia</taxon>
        <taxon>Bacteroidales</taxon>
        <taxon>Porphyromonadaceae</taxon>
        <taxon>Porphyromonas</taxon>
    </lineage>
</organism>
<dbReference type="SUPFAM" id="SSF110395">
    <property type="entry name" value="CutC-like"/>
    <property type="match status" value="1"/>
</dbReference>
<protein>
    <recommendedName>
        <fullName evidence="2">PF03932 family protein CutC</fullName>
    </recommendedName>
</protein>
<comment type="caution">
    <text evidence="3">The sequence shown here is derived from an EMBL/GenBank/DDBJ whole genome shotgun (WGS) entry which is preliminary data.</text>
</comment>